<proteinExistence type="predicted"/>
<organism evidence="1">
    <name type="scientific">marine sediment metagenome</name>
    <dbReference type="NCBI Taxonomy" id="412755"/>
    <lineage>
        <taxon>unclassified sequences</taxon>
        <taxon>metagenomes</taxon>
        <taxon>ecological metagenomes</taxon>
    </lineage>
</organism>
<evidence type="ECO:0000313" key="1">
    <source>
        <dbReference type="EMBL" id="GAG92710.1"/>
    </source>
</evidence>
<feature type="non-terminal residue" evidence="1">
    <location>
        <position position="1"/>
    </location>
</feature>
<dbReference type="AlphaFoldDB" id="X1BCF3"/>
<dbReference type="EMBL" id="BART01023454">
    <property type="protein sequence ID" value="GAG92710.1"/>
    <property type="molecule type" value="Genomic_DNA"/>
</dbReference>
<protein>
    <submittedName>
        <fullName evidence="1">Uncharacterized protein</fullName>
    </submittedName>
</protein>
<gene>
    <name evidence="1" type="ORF">S01H4_42665</name>
</gene>
<name>X1BCF3_9ZZZZ</name>
<comment type="caution">
    <text evidence="1">The sequence shown here is derived from an EMBL/GenBank/DDBJ whole genome shotgun (WGS) entry which is preliminary data.</text>
</comment>
<sequence length="45" mass="5357">INVFKKTQNELESSINPNLGNLDIFIIIGKQKEFKNRKDKNKYEF</sequence>
<reference evidence="1" key="1">
    <citation type="journal article" date="2014" name="Front. Microbiol.">
        <title>High frequency of phylogenetically diverse reductive dehalogenase-homologous genes in deep subseafloor sedimentary metagenomes.</title>
        <authorList>
            <person name="Kawai M."/>
            <person name="Futagami T."/>
            <person name="Toyoda A."/>
            <person name="Takaki Y."/>
            <person name="Nishi S."/>
            <person name="Hori S."/>
            <person name="Arai W."/>
            <person name="Tsubouchi T."/>
            <person name="Morono Y."/>
            <person name="Uchiyama I."/>
            <person name="Ito T."/>
            <person name="Fujiyama A."/>
            <person name="Inagaki F."/>
            <person name="Takami H."/>
        </authorList>
    </citation>
    <scope>NUCLEOTIDE SEQUENCE</scope>
    <source>
        <strain evidence="1">Expedition CK06-06</strain>
    </source>
</reference>
<accession>X1BCF3</accession>